<evidence type="ECO:0000256" key="1">
    <source>
        <dbReference type="SAM" id="SignalP"/>
    </source>
</evidence>
<evidence type="ECO:0000313" key="2">
    <source>
        <dbReference type="EMBL" id="SUO94437.1"/>
    </source>
</evidence>
<sequence>MNKKRFIGLSFLLTSLLLGACASNDAVLPETSKTKQAATKREMVKNARSAVSWNGVYQGIFPCAGCEGVATMLQLNADSTYLLRTRMLGKEEIDRKSEGSFTWMPDNSHIQLQGHSQNRFFRVGEGFLQLTLPDGKPIPSNNPEAFFLEKTD</sequence>
<dbReference type="InterPro" id="IPR007298">
    <property type="entry name" value="Cu-R_lipoprotein_NlpE"/>
</dbReference>
<dbReference type="PROSITE" id="PS51257">
    <property type="entry name" value="PROKAR_LIPOPROTEIN"/>
    <property type="match status" value="1"/>
</dbReference>
<evidence type="ECO:0000313" key="3">
    <source>
        <dbReference type="Proteomes" id="UP000254601"/>
    </source>
</evidence>
<organism evidence="2 3">
    <name type="scientific">Suttonella ornithocola</name>
    <dbReference type="NCBI Taxonomy" id="279832"/>
    <lineage>
        <taxon>Bacteria</taxon>
        <taxon>Pseudomonadati</taxon>
        <taxon>Pseudomonadota</taxon>
        <taxon>Gammaproteobacteria</taxon>
        <taxon>Cardiobacteriales</taxon>
        <taxon>Cardiobacteriaceae</taxon>
        <taxon>Suttonella</taxon>
    </lineage>
</organism>
<dbReference type="Pfam" id="PF04170">
    <property type="entry name" value="NlpE"/>
    <property type="match status" value="1"/>
</dbReference>
<feature type="signal peptide" evidence="1">
    <location>
        <begin position="1"/>
        <end position="22"/>
    </location>
</feature>
<proteinExistence type="predicted"/>
<dbReference type="Gene3D" id="2.40.128.640">
    <property type="match status" value="1"/>
</dbReference>
<dbReference type="AlphaFoldDB" id="A0A380MSW7"/>
<dbReference type="OrthoDB" id="5348860at2"/>
<dbReference type="Proteomes" id="UP000254601">
    <property type="component" value="Unassembled WGS sequence"/>
</dbReference>
<name>A0A380MSW7_9GAMM</name>
<protein>
    <submittedName>
        <fullName evidence="2">Copper homeostasis protein CutF</fullName>
    </submittedName>
</protein>
<keyword evidence="1" id="KW-0732">Signal</keyword>
<accession>A0A380MSW7</accession>
<feature type="chain" id="PRO_5016591100" evidence="1">
    <location>
        <begin position="23"/>
        <end position="152"/>
    </location>
</feature>
<dbReference type="EMBL" id="UHIC01000001">
    <property type="protein sequence ID" value="SUO94437.1"/>
    <property type="molecule type" value="Genomic_DNA"/>
</dbReference>
<gene>
    <name evidence="2" type="primary">nlpE_1</name>
    <name evidence="2" type="ORF">NCTC13337_00742</name>
</gene>
<keyword evidence="3" id="KW-1185">Reference proteome</keyword>
<dbReference type="RefSeq" id="WP_072577328.1">
    <property type="nucleotide sequence ID" value="NZ_LWHB01000158.1"/>
</dbReference>
<reference evidence="2 3" key="1">
    <citation type="submission" date="2018-06" db="EMBL/GenBank/DDBJ databases">
        <authorList>
            <consortium name="Pathogen Informatics"/>
            <person name="Doyle S."/>
        </authorList>
    </citation>
    <scope>NUCLEOTIDE SEQUENCE [LARGE SCALE GENOMIC DNA]</scope>
    <source>
        <strain evidence="2 3">NCTC13337</strain>
    </source>
</reference>